<dbReference type="KEGG" id="aten:116308545"/>
<keyword evidence="3" id="KW-1133">Transmembrane helix</keyword>
<dbReference type="GO" id="GO:0034338">
    <property type="term" value="F:short-chain carboxylesterase activity"/>
    <property type="evidence" value="ECO:0007669"/>
    <property type="project" value="TreeGrafter"/>
</dbReference>
<dbReference type="InterPro" id="IPR012020">
    <property type="entry name" value="ABHD4"/>
</dbReference>
<evidence type="ECO:0000313" key="8">
    <source>
        <dbReference type="RefSeq" id="XP_031574857.1"/>
    </source>
</evidence>
<protein>
    <submittedName>
        <fullName evidence="6 7">Protein ABHD15-like</fullName>
    </submittedName>
</protein>
<dbReference type="RefSeq" id="XP_031574857.1">
    <property type="nucleotide sequence ID" value="XM_031718997.1"/>
</dbReference>
<dbReference type="Proteomes" id="UP000515163">
    <property type="component" value="Unplaced"/>
</dbReference>
<feature type="active site" description="Charge relay system" evidence="2">
    <location>
        <position position="211"/>
    </location>
</feature>
<evidence type="ECO:0000259" key="4">
    <source>
        <dbReference type="Pfam" id="PF12146"/>
    </source>
</evidence>
<evidence type="ECO:0000313" key="9">
    <source>
        <dbReference type="RefSeq" id="XP_031574858.1"/>
    </source>
</evidence>
<keyword evidence="3" id="KW-0812">Transmembrane</keyword>
<reference evidence="6 7" key="1">
    <citation type="submission" date="2025-04" db="UniProtKB">
        <authorList>
            <consortium name="RefSeq"/>
        </authorList>
    </citation>
    <scope>IDENTIFICATION</scope>
    <source>
        <tissue evidence="6 7">Tentacle</tissue>
    </source>
</reference>
<feature type="active site" description="Charge relay system" evidence="2">
    <location>
        <position position="333"/>
    </location>
</feature>
<dbReference type="GO" id="GO:0047372">
    <property type="term" value="F:monoacylglycerol lipase activity"/>
    <property type="evidence" value="ECO:0007669"/>
    <property type="project" value="TreeGrafter"/>
</dbReference>
<keyword evidence="3" id="KW-0472">Membrane</keyword>
<gene>
    <name evidence="6 7 8 9 10" type="primary">LOC116308545</name>
</gene>
<evidence type="ECO:0000256" key="2">
    <source>
        <dbReference type="PIRSR" id="PIRSR005211-1"/>
    </source>
</evidence>
<dbReference type="RefSeq" id="XP_031574858.1">
    <property type="nucleotide sequence ID" value="XM_031718998.1"/>
</dbReference>
<evidence type="ECO:0000256" key="1">
    <source>
        <dbReference type="ARBA" id="ARBA00010884"/>
    </source>
</evidence>
<name>A0A6P8JAV9_ACTTE</name>
<sequence length="415" mass="47014">MTTVVQEFISHHFQWHLSNLSTMVCFPALIGIAMIYLVALVLRFLHNKQTFASQLYYKKSRLGVLLVKKCKMLGESFTPTFWAGNAHLQTLLPWILPQSEIEFSREYLQMADKGIIALDWAVVNDRVLDKSSPIMIIIPALTQHTPDMSSLCSSALVQKFRPVVFNRRGHGQTPLTTRRLQTFAEGGDLEETIVFINRMYPNADIFAVGLSSGSGLLISYLGELGANSGITAAVCISPCYDAEGYFKGKICQPYNWLLTWKLKELLRQHPSLRECINYEYAMQSETVKDFEERVFIKLNPQYYSNEEYCRLNNPMRNIANVSIPVLCVSALDDPICPKEIIPLSLFKTSSNFFLLATDKGGHCGFLENTWPASWANKLACDYLATVRNIEMPKASDDRHFSALEKMGPRSRSYTT</sequence>
<dbReference type="RefSeq" id="XP_031574856.1">
    <property type="nucleotide sequence ID" value="XM_031718996.1"/>
</dbReference>
<dbReference type="RefSeq" id="XP_031574859.1">
    <property type="nucleotide sequence ID" value="XM_031718999.1"/>
</dbReference>
<dbReference type="GeneID" id="116308545"/>
<feature type="active site" description="Charge relay system" evidence="2">
    <location>
        <position position="362"/>
    </location>
</feature>
<dbReference type="PANTHER" id="PTHR10794">
    <property type="entry name" value="ABHYDROLASE DOMAIN-CONTAINING PROTEIN"/>
    <property type="match status" value="1"/>
</dbReference>
<dbReference type="SUPFAM" id="SSF53474">
    <property type="entry name" value="alpha/beta-Hydrolases"/>
    <property type="match status" value="1"/>
</dbReference>
<dbReference type="InterPro" id="IPR022742">
    <property type="entry name" value="Hydrolase_4"/>
</dbReference>
<dbReference type="AlphaFoldDB" id="A0A6P8JAV9"/>
<dbReference type="RefSeq" id="XP_031574855.1">
    <property type="nucleotide sequence ID" value="XM_031718995.1"/>
</dbReference>
<keyword evidence="5" id="KW-1185">Reference proteome</keyword>
<dbReference type="Gene3D" id="3.40.50.1820">
    <property type="entry name" value="alpha/beta hydrolase"/>
    <property type="match status" value="1"/>
</dbReference>
<feature type="domain" description="Serine aminopeptidase S33" evidence="4">
    <location>
        <begin position="134"/>
        <end position="338"/>
    </location>
</feature>
<evidence type="ECO:0000313" key="10">
    <source>
        <dbReference type="RefSeq" id="XP_031574859.1"/>
    </source>
</evidence>
<evidence type="ECO:0000313" key="6">
    <source>
        <dbReference type="RefSeq" id="XP_031574855.1"/>
    </source>
</evidence>
<evidence type="ECO:0000256" key="3">
    <source>
        <dbReference type="SAM" id="Phobius"/>
    </source>
</evidence>
<evidence type="ECO:0000313" key="5">
    <source>
        <dbReference type="Proteomes" id="UP000515163"/>
    </source>
</evidence>
<dbReference type="InterPro" id="IPR029058">
    <property type="entry name" value="AB_hydrolase_fold"/>
</dbReference>
<dbReference type="OrthoDB" id="247542at2759"/>
<proteinExistence type="inferred from homology"/>
<accession>A0A6P8JAV9</accession>
<dbReference type="Pfam" id="PF12146">
    <property type="entry name" value="Hydrolase_4"/>
    <property type="match status" value="1"/>
</dbReference>
<evidence type="ECO:0000313" key="7">
    <source>
        <dbReference type="RefSeq" id="XP_031574856.1"/>
    </source>
</evidence>
<comment type="similarity">
    <text evidence="1">Belongs to the AB hydrolase superfamily. AB hydrolase 4 family.</text>
</comment>
<organism evidence="5 9">
    <name type="scientific">Actinia tenebrosa</name>
    <name type="common">Australian red waratah sea anemone</name>
    <dbReference type="NCBI Taxonomy" id="6105"/>
    <lineage>
        <taxon>Eukaryota</taxon>
        <taxon>Metazoa</taxon>
        <taxon>Cnidaria</taxon>
        <taxon>Anthozoa</taxon>
        <taxon>Hexacorallia</taxon>
        <taxon>Actiniaria</taxon>
        <taxon>Actiniidae</taxon>
        <taxon>Actinia</taxon>
    </lineage>
</organism>
<feature type="transmembrane region" description="Helical" evidence="3">
    <location>
        <begin position="20"/>
        <end position="45"/>
    </location>
</feature>
<dbReference type="InterPro" id="IPR050960">
    <property type="entry name" value="AB_hydrolase_4_sf"/>
</dbReference>
<dbReference type="PANTHER" id="PTHR10794:SF93">
    <property type="entry name" value="SERINE AMINOPEPTIDASE S33 DOMAIN-CONTAINING PROTEIN"/>
    <property type="match status" value="1"/>
</dbReference>
<dbReference type="PIRSF" id="PIRSF005211">
    <property type="entry name" value="Ab_hydro_YheT"/>
    <property type="match status" value="1"/>
</dbReference>